<organism evidence="1 2">
    <name type="scientific">Spiroplasma ixodetis</name>
    <dbReference type="NCBI Taxonomy" id="2141"/>
    <lineage>
        <taxon>Bacteria</taxon>
        <taxon>Bacillati</taxon>
        <taxon>Mycoplasmatota</taxon>
        <taxon>Mollicutes</taxon>
        <taxon>Entomoplasmatales</taxon>
        <taxon>Spiroplasmataceae</taxon>
        <taxon>Spiroplasma</taxon>
    </lineage>
</organism>
<name>A0ABM8JLN9_9MOLU</name>
<sequence>MKKVIVDIIEAVVNLNRAAVIELVKKFAIELKNEGKTKEADYITSIIGNTSTISINSINDEYLVVKRE</sequence>
<protein>
    <submittedName>
        <fullName evidence="1">Uncharacterized protein</fullName>
    </submittedName>
</protein>
<reference evidence="2" key="1">
    <citation type="journal article" date="2024" name="FEMS Microbiol. Lett.">
        <title>Genomic insights into Spiroplasma endosymbionts that induce male-killing and protective phenotypes in the pea aphid.</title>
        <authorList>
            <person name="Arai H."/>
            <person name="Legeai F."/>
            <person name="Kageyama D."/>
            <person name="Sugio A."/>
            <person name="Simon J.C."/>
        </authorList>
    </citation>
    <scope>NUCLEOTIDE SEQUENCE [LARGE SCALE GENOMIC DNA]</scope>
    <source>
        <strain evidence="2">sAp269</strain>
    </source>
</reference>
<accession>A0ABM8JLN9</accession>
<evidence type="ECO:0000313" key="2">
    <source>
        <dbReference type="Proteomes" id="UP001473424"/>
    </source>
</evidence>
<dbReference type="Proteomes" id="UP001473424">
    <property type="component" value="Chromosome"/>
</dbReference>
<proteinExistence type="predicted"/>
<gene>
    <name evidence="1" type="ORF">SAP269_07970</name>
</gene>
<evidence type="ECO:0000313" key="1">
    <source>
        <dbReference type="EMBL" id="BET38208.1"/>
    </source>
</evidence>
<keyword evidence="2" id="KW-1185">Reference proteome</keyword>
<dbReference type="EMBL" id="AP028955">
    <property type="protein sequence ID" value="BET38208.1"/>
    <property type="molecule type" value="Genomic_DNA"/>
</dbReference>
<dbReference type="RefSeq" id="WP_353306903.1">
    <property type="nucleotide sequence ID" value="NZ_AP028955.1"/>
</dbReference>